<evidence type="ECO:0000313" key="7">
    <source>
        <dbReference type="EMBL" id="ANZ74302.1"/>
    </source>
</evidence>
<keyword evidence="3 4" id="KW-0802">TPR repeat</keyword>
<keyword evidence="2" id="KW-0677">Repeat</keyword>
<dbReference type="InterPro" id="IPR032374">
    <property type="entry name" value="SGTA_dimer"/>
</dbReference>
<dbReference type="PANTHER" id="PTHR45831:SF2">
    <property type="entry name" value="LD24721P"/>
    <property type="match status" value="1"/>
</dbReference>
<protein>
    <submittedName>
        <fullName evidence="7">BA75_00961T0</fullName>
    </submittedName>
</protein>
<dbReference type="GO" id="GO:0006620">
    <property type="term" value="P:post-translational protein targeting to endoplasmic reticulum membrane"/>
    <property type="evidence" value="ECO:0007669"/>
    <property type="project" value="TreeGrafter"/>
</dbReference>
<feature type="domain" description="SGTA homodimerisation" evidence="6">
    <location>
        <begin position="4"/>
        <end position="67"/>
    </location>
</feature>
<evidence type="ECO:0000259" key="6">
    <source>
        <dbReference type="Pfam" id="PF16546"/>
    </source>
</evidence>
<sequence length="351" mass="36636">MSATNKEVVQAIINFLKRSSKDGSVSEDYVESVDMAIDCIADAFEVDKEVESAVKAKFGNKTLNELLGASSASSQQVPIHIPKEDEEIKQKAEAFKLEGNKAMSARDFETAVAKYTSAIELIPTNSVYLSNRAAAYSSLGKHESAIADAQKSVDSDPSYVKAYSRLGLAKYVTGDIKGSVEAYKKGLDLEGENASETMKKGYNTAKQKLSEQIANQLQSTNAKGGEAEESTAKAANESTGPGSGGLPDLSSLLGGAGGAGGLAGLMNNPQLMQAAQSLMQNPSALQGLMSDPSIRQMAEKFGLGGGSAPKADGEASADGEDSGSGPNLNDLMNNPMLQNLASQFMGGDKKP</sequence>
<dbReference type="Gene3D" id="1.25.40.10">
    <property type="entry name" value="Tetratricopeptide repeat domain"/>
    <property type="match status" value="1"/>
</dbReference>
<dbReference type="AlphaFoldDB" id="A0A1B2J8J8"/>
<feature type="region of interest" description="Disordered" evidence="5">
    <location>
        <begin position="217"/>
        <end position="251"/>
    </location>
</feature>
<feature type="region of interest" description="Disordered" evidence="5">
    <location>
        <begin position="300"/>
        <end position="334"/>
    </location>
</feature>
<dbReference type="GO" id="GO:0016020">
    <property type="term" value="C:membrane"/>
    <property type="evidence" value="ECO:0007669"/>
    <property type="project" value="TreeGrafter"/>
</dbReference>
<dbReference type="Proteomes" id="UP000094565">
    <property type="component" value="Chromosome 1"/>
</dbReference>
<dbReference type="SMART" id="SM00028">
    <property type="entry name" value="TPR"/>
    <property type="match status" value="3"/>
</dbReference>
<dbReference type="InterPro" id="IPR019734">
    <property type="entry name" value="TPR_rpt"/>
</dbReference>
<feature type="repeat" description="TPR" evidence="4">
    <location>
        <begin position="160"/>
        <end position="193"/>
    </location>
</feature>
<dbReference type="PROSITE" id="PS50005">
    <property type="entry name" value="TPR"/>
    <property type="match status" value="2"/>
</dbReference>
<name>A0A1B2J8J8_PICPA</name>
<accession>A0A1B2J8J8</accession>
<dbReference type="SUPFAM" id="SSF48452">
    <property type="entry name" value="TPR-like"/>
    <property type="match status" value="1"/>
</dbReference>
<dbReference type="PANTHER" id="PTHR45831">
    <property type="entry name" value="LD24721P"/>
    <property type="match status" value="1"/>
</dbReference>
<keyword evidence="8" id="KW-1185">Reference proteome</keyword>
<dbReference type="InterPro" id="IPR047150">
    <property type="entry name" value="SGT"/>
</dbReference>
<organism evidence="7 8">
    <name type="scientific">Komagataella pastoris</name>
    <name type="common">Yeast</name>
    <name type="synonym">Pichia pastoris</name>
    <dbReference type="NCBI Taxonomy" id="4922"/>
    <lineage>
        <taxon>Eukaryota</taxon>
        <taxon>Fungi</taxon>
        <taxon>Dikarya</taxon>
        <taxon>Ascomycota</taxon>
        <taxon>Saccharomycotina</taxon>
        <taxon>Pichiomycetes</taxon>
        <taxon>Pichiales</taxon>
        <taxon>Pichiaceae</taxon>
        <taxon>Komagataella</taxon>
    </lineage>
</organism>
<dbReference type="Gene3D" id="1.20.5.420">
    <property type="entry name" value="Immunoglobulin FC, subunit C"/>
    <property type="match status" value="1"/>
</dbReference>
<dbReference type="GO" id="GO:0060090">
    <property type="term" value="F:molecular adaptor activity"/>
    <property type="evidence" value="ECO:0007669"/>
    <property type="project" value="TreeGrafter"/>
</dbReference>
<dbReference type="Pfam" id="PF13181">
    <property type="entry name" value="TPR_8"/>
    <property type="match status" value="1"/>
</dbReference>
<evidence type="ECO:0000256" key="4">
    <source>
        <dbReference type="PROSITE-ProRule" id="PRU00339"/>
    </source>
</evidence>
<dbReference type="GO" id="GO:0072380">
    <property type="term" value="C:TRC complex"/>
    <property type="evidence" value="ECO:0007669"/>
    <property type="project" value="TreeGrafter"/>
</dbReference>
<evidence type="ECO:0000256" key="3">
    <source>
        <dbReference type="ARBA" id="ARBA00022803"/>
    </source>
</evidence>
<dbReference type="Gene3D" id="1.10.260.100">
    <property type="match status" value="1"/>
</dbReference>
<evidence type="ECO:0000256" key="5">
    <source>
        <dbReference type="SAM" id="MobiDB-lite"/>
    </source>
</evidence>
<dbReference type="InterPro" id="IPR011990">
    <property type="entry name" value="TPR-like_helical_dom_sf"/>
</dbReference>
<gene>
    <name evidence="7" type="primary">SGT2</name>
    <name evidence="7" type="ORF">ATY40_BA7500961</name>
</gene>
<evidence type="ECO:0000313" key="8">
    <source>
        <dbReference type="Proteomes" id="UP000094565"/>
    </source>
</evidence>
<reference evidence="7 8" key="1">
    <citation type="submission" date="2016-02" db="EMBL/GenBank/DDBJ databases">
        <title>Comparative genomic and transcriptomic foundation for Pichia pastoris.</title>
        <authorList>
            <person name="Love K.R."/>
            <person name="Shah K.A."/>
            <person name="Whittaker C.A."/>
            <person name="Wu J."/>
            <person name="Bartlett M.C."/>
            <person name="Ma D."/>
            <person name="Leeson R.L."/>
            <person name="Priest M."/>
            <person name="Young S.K."/>
            <person name="Love J.C."/>
        </authorList>
    </citation>
    <scope>NUCLEOTIDE SEQUENCE [LARGE SCALE GENOMIC DNA]</scope>
    <source>
        <strain evidence="7 8">ATCC 28485</strain>
    </source>
</reference>
<evidence type="ECO:0000256" key="2">
    <source>
        <dbReference type="ARBA" id="ARBA00022737"/>
    </source>
</evidence>
<dbReference type="OrthoDB" id="2335338at2759"/>
<evidence type="ECO:0000256" key="1">
    <source>
        <dbReference type="ARBA" id="ARBA00008175"/>
    </source>
</evidence>
<feature type="repeat" description="TPR" evidence="4">
    <location>
        <begin position="92"/>
        <end position="125"/>
    </location>
</feature>
<comment type="similarity">
    <text evidence="1">Belongs to the SGT family.</text>
</comment>
<dbReference type="EMBL" id="CP014584">
    <property type="protein sequence ID" value="ANZ74302.1"/>
    <property type="molecule type" value="Genomic_DNA"/>
</dbReference>
<dbReference type="FunFam" id="1.25.40.10:FF:000207">
    <property type="entry name" value="Small glutamine-rich tetratricopeptide repeat-containing protein"/>
    <property type="match status" value="1"/>
</dbReference>
<dbReference type="Pfam" id="PF16546">
    <property type="entry name" value="SGTA_dimer"/>
    <property type="match status" value="1"/>
</dbReference>
<proteinExistence type="inferred from homology"/>